<reference evidence="6" key="3">
    <citation type="journal article" date="2014" name="Nature">
        <title>Elephant shark genome provides unique insights into gnathostome evolution.</title>
        <authorList>
            <consortium name="International Elephant Shark Genome Sequencing Consortium"/>
            <person name="Venkatesh B."/>
            <person name="Lee A.P."/>
            <person name="Ravi V."/>
            <person name="Maurya A.K."/>
            <person name="Lian M.M."/>
            <person name="Swann J.B."/>
            <person name="Ohta Y."/>
            <person name="Flajnik M.F."/>
            <person name="Sutoh Y."/>
            <person name="Kasahara M."/>
            <person name="Hoon S."/>
            <person name="Gangu V."/>
            <person name="Roy S.W."/>
            <person name="Irimia M."/>
            <person name="Korzh V."/>
            <person name="Kondrychyn I."/>
            <person name="Lim Z.W."/>
            <person name="Tay B.H."/>
            <person name="Tohari S."/>
            <person name="Kong K.W."/>
            <person name="Ho S."/>
            <person name="Lorente-Galdos B."/>
            <person name="Quilez J."/>
            <person name="Marques-Bonet T."/>
            <person name="Raney B.J."/>
            <person name="Ingham P.W."/>
            <person name="Tay A."/>
            <person name="Hillier L.W."/>
            <person name="Minx P."/>
            <person name="Boehm T."/>
            <person name="Wilson R.K."/>
            <person name="Brenner S."/>
            <person name="Warren W.C."/>
        </authorList>
    </citation>
    <scope>NUCLEOTIDE SEQUENCE [LARGE SCALE GENOMIC DNA]</scope>
</reference>
<dbReference type="GO" id="GO:0004177">
    <property type="term" value="F:aminopeptidase activity"/>
    <property type="evidence" value="ECO:0007669"/>
    <property type="project" value="UniProtKB-KW"/>
</dbReference>
<evidence type="ECO:0000256" key="3">
    <source>
        <dbReference type="ARBA" id="ARBA00023180"/>
    </source>
</evidence>
<name>A0A4W3HAA3_CALMI</name>
<dbReference type="PANTHER" id="PTHR11731">
    <property type="entry name" value="PROTEASE FAMILY S9B,C DIPEPTIDYL-PEPTIDASE IV-RELATED"/>
    <property type="match status" value="1"/>
</dbReference>
<proteinExistence type="predicted"/>
<evidence type="ECO:0000256" key="2">
    <source>
        <dbReference type="ARBA" id="ARBA00022825"/>
    </source>
</evidence>
<dbReference type="STRING" id="7868.ENSCMIP00000013818"/>
<dbReference type="GO" id="GO:0006508">
    <property type="term" value="P:proteolysis"/>
    <property type="evidence" value="ECO:0007669"/>
    <property type="project" value="InterPro"/>
</dbReference>
<keyword evidence="6" id="KW-1185">Reference proteome</keyword>
<evidence type="ECO:0000313" key="5">
    <source>
        <dbReference type="Ensembl" id="ENSCMIP00000013818.1"/>
    </source>
</evidence>
<dbReference type="Gene3D" id="2.140.10.30">
    <property type="entry name" value="Dipeptidylpeptidase IV, N-terminal domain"/>
    <property type="match status" value="1"/>
</dbReference>
<dbReference type="GO" id="GO:0008076">
    <property type="term" value="C:voltage-gated potassium channel complex"/>
    <property type="evidence" value="ECO:0007669"/>
    <property type="project" value="TreeGrafter"/>
</dbReference>
<dbReference type="Proteomes" id="UP000314986">
    <property type="component" value="Unassembled WGS sequence"/>
</dbReference>
<keyword evidence="1" id="KW-0031">Aminopeptidase</keyword>
<feature type="domain" description="Dipeptidylpeptidase IV N-terminal" evidence="4">
    <location>
        <begin position="36"/>
        <end position="92"/>
    </location>
</feature>
<protein>
    <recommendedName>
        <fullName evidence="4">Dipeptidylpeptidase IV N-terminal domain-containing protein</fullName>
    </recommendedName>
</protein>
<accession>A0A4W3HAA3</accession>
<reference evidence="6" key="2">
    <citation type="journal article" date="2007" name="PLoS Biol.">
        <title>Survey sequencing and comparative analysis of the elephant shark (Callorhinchus milii) genome.</title>
        <authorList>
            <person name="Venkatesh B."/>
            <person name="Kirkness E.F."/>
            <person name="Loh Y.H."/>
            <person name="Halpern A.L."/>
            <person name="Lee A.P."/>
            <person name="Johnson J."/>
            <person name="Dandona N."/>
            <person name="Viswanathan L.D."/>
            <person name="Tay A."/>
            <person name="Venter J.C."/>
            <person name="Strausberg R.L."/>
            <person name="Brenner S."/>
        </authorList>
    </citation>
    <scope>NUCLEOTIDE SEQUENCE [LARGE SCALE GENOMIC DNA]</scope>
</reference>
<sequence length="220" mass="24501">MVLAWRTPSSTTPRCPTWRSPSFWAPCTPLAKSTRTPREYYITMVAWVTNTCVAVRWLNRAQNFSILTFCDATNGACVQKHRSSSDTWLTQQVLSVCLLICLPLNLSISLSDSLTLSLSLSLSLSDTLSISLSLHLCCQEQPPVLSADGETLFLITPTKQGNQRDFQHVVMFVPQLFPEHRSLRQINTPVQVRALTRTGAVSPGAELSRVRKPEPPAVYN</sequence>
<evidence type="ECO:0000256" key="1">
    <source>
        <dbReference type="ARBA" id="ARBA00022438"/>
    </source>
</evidence>
<organism evidence="5 6">
    <name type="scientific">Callorhinchus milii</name>
    <name type="common">Ghost shark</name>
    <dbReference type="NCBI Taxonomy" id="7868"/>
    <lineage>
        <taxon>Eukaryota</taxon>
        <taxon>Metazoa</taxon>
        <taxon>Chordata</taxon>
        <taxon>Craniata</taxon>
        <taxon>Vertebrata</taxon>
        <taxon>Chondrichthyes</taxon>
        <taxon>Holocephali</taxon>
        <taxon>Chimaeriformes</taxon>
        <taxon>Callorhinchidae</taxon>
        <taxon>Callorhinchus</taxon>
    </lineage>
</organism>
<reference evidence="5" key="5">
    <citation type="submission" date="2025-09" db="UniProtKB">
        <authorList>
            <consortium name="Ensembl"/>
        </authorList>
    </citation>
    <scope>IDENTIFICATION</scope>
</reference>
<keyword evidence="3" id="KW-0325">Glycoprotein</keyword>
<dbReference type="InterPro" id="IPR050278">
    <property type="entry name" value="Serine_Prot_S9B/DPPIV"/>
</dbReference>
<dbReference type="PANTHER" id="PTHR11731:SF200">
    <property type="entry name" value="DIPEPTIDYL PEPTIDASE 10, ISOFORM B"/>
    <property type="match status" value="1"/>
</dbReference>
<dbReference type="GO" id="GO:1901379">
    <property type="term" value="P:regulation of potassium ion transmembrane transport"/>
    <property type="evidence" value="ECO:0007669"/>
    <property type="project" value="TreeGrafter"/>
</dbReference>
<keyword evidence="2" id="KW-0720">Serine protease</keyword>
<dbReference type="GeneTree" id="ENSGT00940000154657"/>
<evidence type="ECO:0000313" key="6">
    <source>
        <dbReference type="Proteomes" id="UP000314986"/>
    </source>
</evidence>
<reference evidence="6" key="1">
    <citation type="journal article" date="2006" name="Science">
        <title>Ancient noncoding elements conserved in the human genome.</title>
        <authorList>
            <person name="Venkatesh B."/>
            <person name="Kirkness E.F."/>
            <person name="Loh Y.H."/>
            <person name="Halpern A.L."/>
            <person name="Lee A.P."/>
            <person name="Johnson J."/>
            <person name="Dandona N."/>
            <person name="Viswanathan L.D."/>
            <person name="Tay A."/>
            <person name="Venter J.C."/>
            <person name="Strausberg R.L."/>
            <person name="Brenner S."/>
        </authorList>
    </citation>
    <scope>NUCLEOTIDE SEQUENCE [LARGE SCALE GENOMIC DNA]</scope>
</reference>
<reference evidence="5" key="4">
    <citation type="submission" date="2025-08" db="UniProtKB">
        <authorList>
            <consortium name="Ensembl"/>
        </authorList>
    </citation>
    <scope>IDENTIFICATION</scope>
</reference>
<dbReference type="InterPro" id="IPR002469">
    <property type="entry name" value="Peptidase_S9B_N"/>
</dbReference>
<keyword evidence="1" id="KW-0378">Hydrolase</keyword>
<dbReference type="GO" id="GO:0008236">
    <property type="term" value="F:serine-type peptidase activity"/>
    <property type="evidence" value="ECO:0007669"/>
    <property type="project" value="UniProtKB-KW"/>
</dbReference>
<dbReference type="AlphaFoldDB" id="A0A4W3HAA3"/>
<dbReference type="InParanoid" id="A0A4W3HAA3"/>
<dbReference type="Ensembl" id="ENSCMIT00000014121.1">
    <property type="protein sequence ID" value="ENSCMIP00000013818.1"/>
    <property type="gene ID" value="ENSCMIG00000006902.1"/>
</dbReference>
<evidence type="ECO:0000259" key="4">
    <source>
        <dbReference type="Pfam" id="PF00930"/>
    </source>
</evidence>
<keyword evidence="1" id="KW-0645">Protease</keyword>
<dbReference type="Pfam" id="PF00930">
    <property type="entry name" value="DPPIV_N"/>
    <property type="match status" value="1"/>
</dbReference>